<evidence type="ECO:0000256" key="1">
    <source>
        <dbReference type="SAM" id="MobiDB-lite"/>
    </source>
</evidence>
<dbReference type="PANTHER" id="PTHR12475">
    <property type="match status" value="1"/>
</dbReference>
<dbReference type="InterPro" id="IPR051490">
    <property type="entry name" value="THEM6_lcsJ_thioesterase"/>
</dbReference>
<dbReference type="AlphaFoldDB" id="A0AAW0DQT8"/>
<keyword evidence="3" id="KW-1185">Reference proteome</keyword>
<dbReference type="Proteomes" id="UP001362999">
    <property type="component" value="Unassembled WGS sequence"/>
</dbReference>
<dbReference type="PANTHER" id="PTHR12475:SF4">
    <property type="entry name" value="PROTEIN THEM6"/>
    <property type="match status" value="1"/>
</dbReference>
<gene>
    <name evidence="2" type="ORF">R3P38DRAFT_3170878</name>
</gene>
<proteinExistence type="predicted"/>
<evidence type="ECO:0000313" key="2">
    <source>
        <dbReference type="EMBL" id="KAK7053534.1"/>
    </source>
</evidence>
<protein>
    <submittedName>
        <fullName evidence="2">Peptidase A1 domain-containing protein</fullName>
    </submittedName>
</protein>
<evidence type="ECO:0000313" key="3">
    <source>
        <dbReference type="Proteomes" id="UP001362999"/>
    </source>
</evidence>
<name>A0AAW0DQT8_9AGAR</name>
<sequence>MLFGLFHSISTTTFAKYLAIALLLLNARSLPLVWHVRVFRAIIQRVCALQWHTLTHFYLGQEQKLEALRHWHERYQPIGVHPFRGEWKYHDWVATHFFFVREIPMLSRYEVRVSIGAWDDKWIWCVCRFVKPPSRKESGDAVKVQVQAKGEEQQADSLTTTPVESEDAERSKATGSDPDTVSRALIQRASRTAEPDGALLYTVAVSQLCYKQGRITIPPAVVLAANGFYAAPDFPSQTAQPEGKASSQTIAPNEVKFPPHWPAVRKITDSASTLKKFYAGGWRDVPEGGRWWEDAFRACEQERQERLVPFVGSKLENGGDMGSRKGGLSGGMEGVRNLI</sequence>
<dbReference type="EMBL" id="JAWWNJ010000006">
    <property type="protein sequence ID" value="KAK7053534.1"/>
    <property type="molecule type" value="Genomic_DNA"/>
</dbReference>
<comment type="caution">
    <text evidence="2">The sequence shown here is derived from an EMBL/GenBank/DDBJ whole genome shotgun (WGS) entry which is preliminary data.</text>
</comment>
<feature type="region of interest" description="Disordered" evidence="1">
    <location>
        <begin position="140"/>
        <end position="181"/>
    </location>
</feature>
<reference evidence="2 3" key="1">
    <citation type="journal article" date="2024" name="J Genomics">
        <title>Draft genome sequencing and assembly of Favolaschia claudopus CIRM-BRFM 2984 isolated from oak limbs.</title>
        <authorList>
            <person name="Navarro D."/>
            <person name="Drula E."/>
            <person name="Chaduli D."/>
            <person name="Cazenave R."/>
            <person name="Ahrendt S."/>
            <person name="Wang J."/>
            <person name="Lipzen A."/>
            <person name="Daum C."/>
            <person name="Barry K."/>
            <person name="Grigoriev I.V."/>
            <person name="Favel A."/>
            <person name="Rosso M.N."/>
            <person name="Martin F."/>
        </authorList>
    </citation>
    <scope>NUCLEOTIDE SEQUENCE [LARGE SCALE GENOMIC DNA]</scope>
    <source>
        <strain evidence="2 3">CIRM-BRFM 2984</strain>
    </source>
</reference>
<accession>A0AAW0DQT8</accession>
<organism evidence="2 3">
    <name type="scientific">Favolaschia claudopus</name>
    <dbReference type="NCBI Taxonomy" id="2862362"/>
    <lineage>
        <taxon>Eukaryota</taxon>
        <taxon>Fungi</taxon>
        <taxon>Dikarya</taxon>
        <taxon>Basidiomycota</taxon>
        <taxon>Agaricomycotina</taxon>
        <taxon>Agaricomycetes</taxon>
        <taxon>Agaricomycetidae</taxon>
        <taxon>Agaricales</taxon>
        <taxon>Marasmiineae</taxon>
        <taxon>Mycenaceae</taxon>
        <taxon>Favolaschia</taxon>
    </lineage>
</organism>
<feature type="region of interest" description="Disordered" evidence="1">
    <location>
        <begin position="318"/>
        <end position="339"/>
    </location>
</feature>
<feature type="compositionally biased region" description="Gly residues" evidence="1">
    <location>
        <begin position="319"/>
        <end position="333"/>
    </location>
</feature>